<dbReference type="SUPFAM" id="SSF51905">
    <property type="entry name" value="FAD/NAD(P)-binding domain"/>
    <property type="match status" value="1"/>
</dbReference>
<dbReference type="PANTHER" id="PTHR42685:SF18">
    <property type="entry name" value="DIGERANYLGERANYLGLYCEROPHOSPHOLIPID REDUCTASE"/>
    <property type="match status" value="1"/>
</dbReference>
<dbReference type="RefSeq" id="WP_343772141.1">
    <property type="nucleotide sequence ID" value="NZ_BAAADV010000001.1"/>
</dbReference>
<accession>A0AAV3T5E1</accession>
<organism evidence="1 2">
    <name type="scientific">Natronoarchaeum mannanilyticum</name>
    <dbReference type="NCBI Taxonomy" id="926360"/>
    <lineage>
        <taxon>Archaea</taxon>
        <taxon>Methanobacteriati</taxon>
        <taxon>Methanobacteriota</taxon>
        <taxon>Stenosarchaea group</taxon>
        <taxon>Halobacteria</taxon>
        <taxon>Halobacteriales</taxon>
        <taxon>Natronoarchaeaceae</taxon>
    </lineage>
</organism>
<dbReference type="Pfam" id="PF12831">
    <property type="entry name" value="FAD_oxidored"/>
    <property type="match status" value="1"/>
</dbReference>
<dbReference type="PANTHER" id="PTHR42685">
    <property type="entry name" value="GERANYLGERANYL DIPHOSPHATE REDUCTASE"/>
    <property type="match status" value="1"/>
</dbReference>
<dbReference type="AlphaFoldDB" id="A0AAV3T5E1"/>
<gene>
    <name evidence="1" type="ORF">GCM10009020_03830</name>
</gene>
<dbReference type="InterPro" id="IPR036188">
    <property type="entry name" value="FAD/NAD-bd_sf"/>
</dbReference>
<reference evidence="1 2" key="1">
    <citation type="journal article" date="2019" name="Int. J. Syst. Evol. Microbiol.">
        <title>The Global Catalogue of Microorganisms (GCM) 10K type strain sequencing project: providing services to taxonomists for standard genome sequencing and annotation.</title>
        <authorList>
            <consortium name="The Broad Institute Genomics Platform"/>
            <consortium name="The Broad Institute Genome Sequencing Center for Infectious Disease"/>
            <person name="Wu L."/>
            <person name="Ma J."/>
        </authorList>
    </citation>
    <scope>NUCLEOTIDE SEQUENCE [LARGE SCALE GENOMIC DNA]</scope>
    <source>
        <strain evidence="1 2">JCM 16328</strain>
    </source>
</reference>
<dbReference type="InterPro" id="IPR050407">
    <property type="entry name" value="Geranylgeranyl_reductase"/>
</dbReference>
<proteinExistence type="predicted"/>
<dbReference type="GO" id="GO:0016628">
    <property type="term" value="F:oxidoreductase activity, acting on the CH-CH group of donors, NAD or NADP as acceptor"/>
    <property type="evidence" value="ECO:0007669"/>
    <property type="project" value="InterPro"/>
</dbReference>
<keyword evidence="2" id="KW-1185">Reference proteome</keyword>
<dbReference type="Gene3D" id="3.50.50.60">
    <property type="entry name" value="FAD/NAD(P)-binding domain"/>
    <property type="match status" value="1"/>
</dbReference>
<evidence type="ECO:0000313" key="2">
    <source>
        <dbReference type="Proteomes" id="UP001500420"/>
    </source>
</evidence>
<dbReference type="NCBIfam" id="TIGR02032">
    <property type="entry name" value="GG-red-SF"/>
    <property type="match status" value="1"/>
</dbReference>
<evidence type="ECO:0000313" key="1">
    <source>
        <dbReference type="EMBL" id="GAA0662557.1"/>
    </source>
</evidence>
<dbReference type="PRINTS" id="PR00411">
    <property type="entry name" value="PNDRDTASEI"/>
</dbReference>
<comment type="caution">
    <text evidence="1">The sequence shown here is derived from an EMBL/GenBank/DDBJ whole genome shotgun (WGS) entry which is preliminary data.</text>
</comment>
<dbReference type="Proteomes" id="UP001500420">
    <property type="component" value="Unassembled WGS sequence"/>
</dbReference>
<protein>
    <submittedName>
        <fullName evidence="1">Geranylgeranyl reductase family protein</fullName>
    </submittedName>
</protein>
<sequence>MTRASYDIVVVGGGTAGAFAAATAAQEGVDVVLVERKSEEEAGHIACGDAIKGKSTFPDVIDREYLKEESFSNRNIRKARFENPRSGEVLDIPFGEKGAVLDRKRYGEVLLEETDRVGADIHYDTVVKDVIQDDDDGRVTGVEAIRKGDPLTYEADVVIDAAGALSLLQDKTDLADATFDENVDYSQFCSAYREVVDVQEPVEWDDSIVFKPTEELGYLWYFPRTDTEINAGLGFQMNKEPMELVDVLKDDLESRAEFQGAEVKDKLGAALPTRRPYDSATAPGFVAVGDAAAHVNPTTGGGIPGAAKAGHWAALEAVDAVGDGDVGEDALWEYNHKVMTDFGKRFAAMDLYNIFGGAHDVDELVDVISALPGQQLVDALGKEGTASMGLGLKAKTIVKTYGHWDVLYELYKVSKKATELKEVYDDYPTSPDGFDAWRSRRDSIMDDVYEITGAEPKY</sequence>
<dbReference type="EMBL" id="BAAADV010000001">
    <property type="protein sequence ID" value="GAA0662557.1"/>
    <property type="molecule type" value="Genomic_DNA"/>
</dbReference>
<dbReference type="InterPro" id="IPR011777">
    <property type="entry name" value="Geranylgeranyl_Rdtase_fam"/>
</dbReference>
<name>A0AAV3T5E1_9EURY</name>